<dbReference type="GO" id="GO:0005886">
    <property type="term" value="C:plasma membrane"/>
    <property type="evidence" value="ECO:0007669"/>
    <property type="project" value="UniProtKB-SubCell"/>
</dbReference>
<feature type="transmembrane region" description="Helical" evidence="6">
    <location>
        <begin position="34"/>
        <end position="62"/>
    </location>
</feature>
<dbReference type="PANTHER" id="PTHR36115">
    <property type="entry name" value="PROLINE-RICH ANTIGEN HOMOLOG-RELATED"/>
    <property type="match status" value="1"/>
</dbReference>
<organism evidence="8 9">
    <name type="scientific">Vibrio mangrovi</name>
    <dbReference type="NCBI Taxonomy" id="474394"/>
    <lineage>
        <taxon>Bacteria</taxon>
        <taxon>Pseudomonadati</taxon>
        <taxon>Pseudomonadota</taxon>
        <taxon>Gammaproteobacteria</taxon>
        <taxon>Vibrionales</taxon>
        <taxon>Vibrionaceae</taxon>
        <taxon>Vibrio</taxon>
    </lineage>
</organism>
<keyword evidence="5 6" id="KW-0472">Membrane</keyword>
<keyword evidence="3 6" id="KW-0812">Transmembrane</keyword>
<reference evidence="8 9" key="1">
    <citation type="submission" date="2017-05" db="EMBL/GenBank/DDBJ databases">
        <authorList>
            <person name="Song R."/>
            <person name="Chenine A.L."/>
            <person name="Ruprecht R.M."/>
        </authorList>
    </citation>
    <scope>NUCLEOTIDE SEQUENCE [LARGE SCALE GENOMIC DNA]</scope>
    <source>
        <strain evidence="8 9">CECT 7927</strain>
    </source>
</reference>
<dbReference type="AlphaFoldDB" id="A0A1Y6IXJ3"/>
<dbReference type="PANTHER" id="PTHR36115:SF10">
    <property type="entry name" value="RDD DOMAIN-CONTAINING PROTEIN"/>
    <property type="match status" value="1"/>
</dbReference>
<evidence type="ECO:0000256" key="2">
    <source>
        <dbReference type="ARBA" id="ARBA00022475"/>
    </source>
</evidence>
<evidence type="ECO:0000313" key="8">
    <source>
        <dbReference type="EMBL" id="SMS02389.1"/>
    </source>
</evidence>
<evidence type="ECO:0000256" key="4">
    <source>
        <dbReference type="ARBA" id="ARBA00022989"/>
    </source>
</evidence>
<evidence type="ECO:0000256" key="5">
    <source>
        <dbReference type="ARBA" id="ARBA00023136"/>
    </source>
</evidence>
<accession>A0A1Y6IXJ3</accession>
<dbReference type="Proteomes" id="UP000196125">
    <property type="component" value="Unassembled WGS sequence"/>
</dbReference>
<keyword evidence="2" id="KW-1003">Cell membrane</keyword>
<name>A0A1Y6IXJ3_9VIBR</name>
<evidence type="ECO:0000256" key="3">
    <source>
        <dbReference type="ARBA" id="ARBA00022692"/>
    </source>
</evidence>
<protein>
    <submittedName>
        <fullName evidence="8">RDD family protein</fullName>
    </submittedName>
</protein>
<feature type="domain" description="RDD" evidence="7">
    <location>
        <begin position="24"/>
        <end position="163"/>
    </location>
</feature>
<evidence type="ECO:0000313" key="9">
    <source>
        <dbReference type="Proteomes" id="UP000196125"/>
    </source>
</evidence>
<feature type="transmembrane region" description="Helical" evidence="6">
    <location>
        <begin position="82"/>
        <end position="103"/>
    </location>
</feature>
<evidence type="ECO:0000259" key="7">
    <source>
        <dbReference type="Pfam" id="PF06271"/>
    </source>
</evidence>
<evidence type="ECO:0000256" key="1">
    <source>
        <dbReference type="ARBA" id="ARBA00004651"/>
    </source>
</evidence>
<gene>
    <name evidence="8" type="ORF">VIM7927_03710</name>
</gene>
<evidence type="ECO:0000256" key="6">
    <source>
        <dbReference type="SAM" id="Phobius"/>
    </source>
</evidence>
<dbReference type="InterPro" id="IPR051791">
    <property type="entry name" value="Pra-immunoreactive"/>
</dbReference>
<dbReference type="InterPro" id="IPR010432">
    <property type="entry name" value="RDD"/>
</dbReference>
<dbReference type="EMBL" id="FXXI01000009">
    <property type="protein sequence ID" value="SMS02389.1"/>
    <property type="molecule type" value="Genomic_DNA"/>
</dbReference>
<sequence>MTILSKIILRRYRKTMSHDSHLPTAGFFRRIGALLYDACLILALEIIAAGLIIAILGALASTELIQYGQYQDASGFLTHHPLWSPIFTAYLAIVWISFFVWFWTRTGQTLGMKAWRLIVRNEDGSPLTVTQSLIRLFTSGFGVSNLTVPFDPQKRGFHDIWAKSQVYVLPKTGSQKPL</sequence>
<proteinExistence type="predicted"/>
<keyword evidence="4 6" id="KW-1133">Transmembrane helix</keyword>
<comment type="subcellular location">
    <subcellularLocation>
        <location evidence="1">Cell membrane</location>
        <topology evidence="1">Multi-pass membrane protein</topology>
    </subcellularLocation>
</comment>
<dbReference type="Pfam" id="PF06271">
    <property type="entry name" value="RDD"/>
    <property type="match status" value="1"/>
</dbReference>